<dbReference type="KEGG" id="orb:IPMB12_11790"/>
<protein>
    <submittedName>
        <fullName evidence="1">DUF3861 domain-containing protein</fullName>
    </submittedName>
</protein>
<dbReference type="InParanoid" id="A0A6G9IDJ4"/>
<sequence length="108" mass="12457">MPGYRYRIQVEPLSDRHGAPIDKPTLVFETENHDEILKIVEYLQNREDIDFGKDKTAAFAVGLKLFSETMMEHRKHPLFAPLRDAFKEFMINLKKGAPAKDKAKPADE</sequence>
<dbReference type="InterPro" id="IPR038194">
    <property type="entry name" value="DUF3861_sf"/>
</dbReference>
<dbReference type="Proteomes" id="UP000501168">
    <property type="component" value="Chromosome"/>
</dbReference>
<keyword evidence="2" id="KW-1185">Reference proteome</keyword>
<dbReference type="Gene3D" id="3.10.20.850">
    <property type="entry name" value="Protein of unknown function DUF3861"/>
    <property type="match status" value="1"/>
</dbReference>
<dbReference type="InterPro" id="IPR024476">
    <property type="entry name" value="DUF3861"/>
</dbReference>
<dbReference type="EMBL" id="CP050253">
    <property type="protein sequence ID" value="QIQ22308.1"/>
    <property type="molecule type" value="Genomic_DNA"/>
</dbReference>
<gene>
    <name evidence="1" type="ORF">IPMB12_11790</name>
</gene>
<organism evidence="1 2">
    <name type="scientific">Zophobihabitans entericus</name>
    <dbReference type="NCBI Taxonomy" id="1635327"/>
    <lineage>
        <taxon>Bacteria</taxon>
        <taxon>Pseudomonadati</taxon>
        <taxon>Pseudomonadota</taxon>
        <taxon>Gammaproteobacteria</taxon>
        <taxon>Orbales</taxon>
        <taxon>Orbaceae</taxon>
        <taxon>Zophobihabitans</taxon>
    </lineage>
</organism>
<name>A0A6G9IDJ4_9GAMM</name>
<dbReference type="RefSeq" id="WP_166917604.1">
    <property type="nucleotide sequence ID" value="NZ_CP050253.1"/>
</dbReference>
<evidence type="ECO:0000313" key="1">
    <source>
        <dbReference type="EMBL" id="QIQ22308.1"/>
    </source>
</evidence>
<dbReference type="AlphaFoldDB" id="A0A6G9IDJ4"/>
<evidence type="ECO:0000313" key="2">
    <source>
        <dbReference type="Proteomes" id="UP000501168"/>
    </source>
</evidence>
<accession>A0A6G9IDJ4</accession>
<dbReference type="Pfam" id="PF12977">
    <property type="entry name" value="DUF3861"/>
    <property type="match status" value="1"/>
</dbReference>
<proteinExistence type="predicted"/>
<reference evidence="1 2" key="1">
    <citation type="submission" date="2020-03" db="EMBL/GenBank/DDBJ databases">
        <title>Complete genome sequence of Orbus sp. IPMB12 (BCRC 80908).</title>
        <authorList>
            <person name="Lo W.-S."/>
            <person name="Chang T.-H."/>
            <person name="Kuo C.-H."/>
        </authorList>
    </citation>
    <scope>NUCLEOTIDE SEQUENCE [LARGE SCALE GENOMIC DNA]</scope>
    <source>
        <strain evidence="1 2">IPMB12</strain>
    </source>
</reference>